<dbReference type="AlphaFoldDB" id="A0AAD3SDG9"/>
<accession>A0AAD3SDG9</accession>
<evidence type="ECO:0000313" key="1">
    <source>
        <dbReference type="EMBL" id="GMH09275.1"/>
    </source>
</evidence>
<gene>
    <name evidence="1" type="ORF">Nepgr_011116</name>
</gene>
<dbReference type="EMBL" id="BSYO01000009">
    <property type="protein sequence ID" value="GMH09275.1"/>
    <property type="molecule type" value="Genomic_DNA"/>
</dbReference>
<organism evidence="1 2">
    <name type="scientific">Nepenthes gracilis</name>
    <name type="common">Slender pitcher plant</name>
    <dbReference type="NCBI Taxonomy" id="150966"/>
    <lineage>
        <taxon>Eukaryota</taxon>
        <taxon>Viridiplantae</taxon>
        <taxon>Streptophyta</taxon>
        <taxon>Embryophyta</taxon>
        <taxon>Tracheophyta</taxon>
        <taxon>Spermatophyta</taxon>
        <taxon>Magnoliopsida</taxon>
        <taxon>eudicotyledons</taxon>
        <taxon>Gunneridae</taxon>
        <taxon>Pentapetalae</taxon>
        <taxon>Caryophyllales</taxon>
        <taxon>Nepenthaceae</taxon>
        <taxon>Nepenthes</taxon>
    </lineage>
</organism>
<sequence>MTDLSFVASISFERCTCKLGAVYEPTQHSTSIPGSEVCSNEKSLAHLGFLHKLCQSESMSCSYFDLNICTTLLFFTQHLRWPSILVQSQPFDLG</sequence>
<proteinExistence type="predicted"/>
<comment type="caution">
    <text evidence="1">The sequence shown here is derived from an EMBL/GenBank/DDBJ whole genome shotgun (WGS) entry which is preliminary data.</text>
</comment>
<name>A0AAD3SDG9_NEPGR</name>
<reference evidence="1" key="1">
    <citation type="submission" date="2023-05" db="EMBL/GenBank/DDBJ databases">
        <title>Nepenthes gracilis genome sequencing.</title>
        <authorList>
            <person name="Fukushima K."/>
        </authorList>
    </citation>
    <scope>NUCLEOTIDE SEQUENCE</scope>
    <source>
        <strain evidence="1">SING2019-196</strain>
    </source>
</reference>
<keyword evidence="2" id="KW-1185">Reference proteome</keyword>
<dbReference type="Proteomes" id="UP001279734">
    <property type="component" value="Unassembled WGS sequence"/>
</dbReference>
<evidence type="ECO:0000313" key="2">
    <source>
        <dbReference type="Proteomes" id="UP001279734"/>
    </source>
</evidence>
<protein>
    <submittedName>
        <fullName evidence="1">Uncharacterized protein</fullName>
    </submittedName>
</protein>